<dbReference type="EMBL" id="SOCP01000008">
    <property type="protein sequence ID" value="TDV48770.1"/>
    <property type="molecule type" value="Genomic_DNA"/>
</dbReference>
<reference evidence="1 2" key="1">
    <citation type="submission" date="2019-03" db="EMBL/GenBank/DDBJ databases">
        <title>Genomic Encyclopedia of Archaeal and Bacterial Type Strains, Phase II (KMG-II): from individual species to whole genera.</title>
        <authorList>
            <person name="Goeker M."/>
        </authorList>
    </citation>
    <scope>NUCLEOTIDE SEQUENCE [LARGE SCALE GENOMIC DNA]</scope>
    <source>
        <strain evidence="1 2">DSM 45499</strain>
    </source>
</reference>
<proteinExistence type="predicted"/>
<comment type="caution">
    <text evidence="1">The sequence shown here is derived from an EMBL/GenBank/DDBJ whole genome shotgun (WGS) entry which is preliminary data.</text>
</comment>
<dbReference type="OrthoDB" id="626916at2"/>
<protein>
    <recommendedName>
        <fullName evidence="3">Tail protein P2 I</fullName>
    </recommendedName>
</protein>
<evidence type="ECO:0008006" key="3">
    <source>
        <dbReference type="Google" id="ProtNLM"/>
    </source>
</evidence>
<dbReference type="AlphaFoldDB" id="A0A4R7VHF5"/>
<evidence type="ECO:0000313" key="2">
    <source>
        <dbReference type="Proteomes" id="UP000294927"/>
    </source>
</evidence>
<evidence type="ECO:0000313" key="1">
    <source>
        <dbReference type="EMBL" id="TDV48770.1"/>
    </source>
</evidence>
<gene>
    <name evidence="1" type="ORF">CLV71_108130</name>
</gene>
<dbReference type="RefSeq" id="WP_133904816.1">
    <property type="nucleotide sequence ID" value="NZ_SOCP01000008.1"/>
</dbReference>
<sequence>MTTDNPMYDLLPQYVRTRDAELGHPLRSLLAPMADEYRRVREDVDRLYGDWFVETCRAEVLPLLLDLTGGRTATGTPSRAQVANSVRTGRIKGTADGLRAMATDVTGWPADVVEYFARLRVTQHVDNVRPGNLATADLRNTAALTRLGTTHDEVARSADVRAMTGGVGRHNVPNIAVHLWRLDSYPYRGVHARAVDAAQGRWTFDPAGRDMPLFTPAARPLTRLDLDAALAAGDTPTMPSVVVDGSPATVYVADLSTWDRPWLGRVAVDPELGRLTVARGGVPRSVEVSYHAGAAGDVGAHSYDRARTLAAALAAAAVPGPSTADWQAVVRYGTGPYPSLAAAAAAWHALPAAPGRLGVIVVADSATYRGDVELRLRPGERLLVVAGAVTSTGVVVPVGVRPHLVGGLHVLAQAVRAPVPTGLVLDGLSVEGDVLTGDGLDTLVVSNCTVLGGLGGDTTARCTSWLLRSVVESVGLPGQRVVARDSAVYGRAVAADDLELVACTVLGDVAARRFSALDSILTGTLTAGEVPRVRHSHLRSDTGEPVFDSVDPAHPAFCRLAPGCPPEVTTGAGDNGELGVHNHLGHGGRLAELAFQLDGHLRPGTVAGTCFAT</sequence>
<organism evidence="1 2">
    <name type="scientific">Actinophytocola oryzae</name>
    <dbReference type="NCBI Taxonomy" id="502181"/>
    <lineage>
        <taxon>Bacteria</taxon>
        <taxon>Bacillati</taxon>
        <taxon>Actinomycetota</taxon>
        <taxon>Actinomycetes</taxon>
        <taxon>Pseudonocardiales</taxon>
        <taxon>Pseudonocardiaceae</taxon>
    </lineage>
</organism>
<name>A0A4R7VHF5_9PSEU</name>
<keyword evidence="2" id="KW-1185">Reference proteome</keyword>
<accession>A0A4R7VHF5</accession>
<dbReference type="Proteomes" id="UP000294927">
    <property type="component" value="Unassembled WGS sequence"/>
</dbReference>